<feature type="transmembrane region" description="Helical" evidence="6">
    <location>
        <begin position="92"/>
        <end position="116"/>
    </location>
</feature>
<evidence type="ECO:0000313" key="7">
    <source>
        <dbReference type="EMBL" id="SDC55520.1"/>
    </source>
</evidence>
<name>A0A1G6MJ56_9ACTN</name>
<dbReference type="PANTHER" id="PTHR11101:SF80">
    <property type="entry name" value="PHOSPHATE TRANSPORTER"/>
    <property type="match status" value="1"/>
</dbReference>
<dbReference type="PANTHER" id="PTHR11101">
    <property type="entry name" value="PHOSPHATE TRANSPORTER"/>
    <property type="match status" value="1"/>
</dbReference>
<dbReference type="GO" id="GO:0016020">
    <property type="term" value="C:membrane"/>
    <property type="evidence" value="ECO:0007669"/>
    <property type="project" value="UniProtKB-SubCell"/>
</dbReference>
<dbReference type="EMBL" id="FMZL01000022">
    <property type="protein sequence ID" value="SDC55520.1"/>
    <property type="molecule type" value="Genomic_DNA"/>
</dbReference>
<comment type="subcellular location">
    <subcellularLocation>
        <location evidence="1">Membrane</location>
        <topology evidence="1">Multi-pass membrane protein</topology>
    </subcellularLocation>
</comment>
<feature type="transmembrane region" description="Helical" evidence="6">
    <location>
        <begin position="16"/>
        <end position="37"/>
    </location>
</feature>
<gene>
    <name evidence="7" type="ORF">SAMN04487824_12218</name>
</gene>
<dbReference type="Pfam" id="PF01384">
    <property type="entry name" value="PHO4"/>
    <property type="match status" value="1"/>
</dbReference>
<accession>A0A1G6MJ56</accession>
<evidence type="ECO:0000256" key="1">
    <source>
        <dbReference type="ARBA" id="ARBA00004141"/>
    </source>
</evidence>
<keyword evidence="2" id="KW-0813">Transport</keyword>
<evidence type="ECO:0000256" key="3">
    <source>
        <dbReference type="ARBA" id="ARBA00022692"/>
    </source>
</evidence>
<dbReference type="InterPro" id="IPR001204">
    <property type="entry name" value="Phos_transporter"/>
</dbReference>
<keyword evidence="8" id="KW-1185">Reference proteome</keyword>
<feature type="transmembrane region" description="Helical" evidence="6">
    <location>
        <begin position="233"/>
        <end position="252"/>
    </location>
</feature>
<keyword evidence="3 6" id="KW-0812">Transmembrane</keyword>
<feature type="transmembrane region" description="Helical" evidence="6">
    <location>
        <begin position="123"/>
        <end position="144"/>
    </location>
</feature>
<evidence type="ECO:0000256" key="6">
    <source>
        <dbReference type="SAM" id="Phobius"/>
    </source>
</evidence>
<keyword evidence="4 6" id="KW-1133">Transmembrane helix</keyword>
<dbReference type="GO" id="GO:0035435">
    <property type="term" value="P:phosphate ion transmembrane transport"/>
    <property type="evidence" value="ECO:0007669"/>
    <property type="project" value="TreeGrafter"/>
</dbReference>
<sequence>MVSFSQFLAMLEANPFLAVAMALVLGTIFVNGATDAANAIAEPVGTRSIGIEAAIAMSVVCNFIGLVAMTFVSTAVADTISGMVDFGGDTHAALIALAAATVGIVAWGVGAWIFGIPTSESHALIAGLTGAALAVHGGLSGVNFGEWMKVVYGLVFSTAAGFAAGWLVAWVIQRALRHANRAKMDTLFGKLQVAGAAGVALMHGAQDGQKFMSTAMLAIALSAGLKASDMGGFPLWVEVLCAGTMAIGTAVGGKRIIKKVGMQMVQMEKYQGFAASVSATASLLVATLTGLPVSTTHAKTAAIMGAGAAKNMRSVNWGVAKEMVYTWIFTFPGCGVIGFVLAKIFLIIF</sequence>
<reference evidence="8" key="1">
    <citation type="submission" date="2016-10" db="EMBL/GenBank/DDBJ databases">
        <authorList>
            <person name="Varghese N."/>
            <person name="Submissions S."/>
        </authorList>
    </citation>
    <scope>NUCLEOTIDE SEQUENCE [LARGE SCALE GENOMIC DNA]</scope>
    <source>
        <strain evidence="8">DSM 22619</strain>
    </source>
</reference>
<organism evidence="7 8">
    <name type="scientific">Parafannyhessea umbonata</name>
    <dbReference type="NCBI Taxonomy" id="604330"/>
    <lineage>
        <taxon>Bacteria</taxon>
        <taxon>Bacillati</taxon>
        <taxon>Actinomycetota</taxon>
        <taxon>Coriobacteriia</taxon>
        <taxon>Coriobacteriales</taxon>
        <taxon>Atopobiaceae</taxon>
        <taxon>Parafannyhessea</taxon>
    </lineage>
</organism>
<protein>
    <submittedName>
        <fullName evidence="7">Inorganic phosphate transporter, PiT family</fullName>
    </submittedName>
</protein>
<evidence type="ECO:0000313" key="8">
    <source>
        <dbReference type="Proteomes" id="UP000198528"/>
    </source>
</evidence>
<dbReference type="Proteomes" id="UP000198528">
    <property type="component" value="Unassembled WGS sequence"/>
</dbReference>
<feature type="transmembrane region" description="Helical" evidence="6">
    <location>
        <begin position="49"/>
        <end position="72"/>
    </location>
</feature>
<feature type="transmembrane region" description="Helical" evidence="6">
    <location>
        <begin position="324"/>
        <end position="348"/>
    </location>
</feature>
<dbReference type="STRING" id="604330.SAMN04489857_1375"/>
<evidence type="ECO:0000256" key="2">
    <source>
        <dbReference type="ARBA" id="ARBA00022448"/>
    </source>
</evidence>
<dbReference type="AlphaFoldDB" id="A0A1G6MJ56"/>
<dbReference type="GO" id="GO:0005315">
    <property type="term" value="F:phosphate transmembrane transporter activity"/>
    <property type="evidence" value="ECO:0007669"/>
    <property type="project" value="InterPro"/>
</dbReference>
<feature type="transmembrane region" description="Helical" evidence="6">
    <location>
        <begin position="273"/>
        <end position="291"/>
    </location>
</feature>
<evidence type="ECO:0000256" key="5">
    <source>
        <dbReference type="ARBA" id="ARBA00023136"/>
    </source>
</evidence>
<feature type="transmembrane region" description="Helical" evidence="6">
    <location>
        <begin position="150"/>
        <end position="172"/>
    </location>
</feature>
<proteinExistence type="predicted"/>
<dbReference type="RefSeq" id="WP_090847355.1">
    <property type="nucleotide sequence ID" value="NZ_FMZL01000022.1"/>
</dbReference>
<keyword evidence="5 6" id="KW-0472">Membrane</keyword>
<evidence type="ECO:0000256" key="4">
    <source>
        <dbReference type="ARBA" id="ARBA00022989"/>
    </source>
</evidence>